<proteinExistence type="predicted"/>
<organism evidence="1 2">
    <name type="scientific">Bacteroides stercoris ATCC 43183</name>
    <dbReference type="NCBI Taxonomy" id="449673"/>
    <lineage>
        <taxon>Bacteria</taxon>
        <taxon>Pseudomonadati</taxon>
        <taxon>Bacteroidota</taxon>
        <taxon>Bacteroidia</taxon>
        <taxon>Bacteroidales</taxon>
        <taxon>Bacteroidaceae</taxon>
        <taxon>Bacteroides</taxon>
    </lineage>
</organism>
<evidence type="ECO:0000313" key="2">
    <source>
        <dbReference type="Proteomes" id="UP000004713"/>
    </source>
</evidence>
<dbReference type="Proteomes" id="UP000004713">
    <property type="component" value="Unassembled WGS sequence"/>
</dbReference>
<sequence length="40" mass="4646">MTSKNRPSKKESFFADINSYSNPVLHRISSYLFIVLIKIT</sequence>
<dbReference type="AlphaFoldDB" id="B0NVA0"/>
<comment type="caution">
    <text evidence="1">The sequence shown here is derived from an EMBL/GenBank/DDBJ whole genome shotgun (WGS) entry which is preliminary data.</text>
</comment>
<accession>B0NVA0</accession>
<protein>
    <submittedName>
        <fullName evidence="1">Uncharacterized protein</fullName>
    </submittedName>
</protein>
<evidence type="ECO:0000313" key="1">
    <source>
        <dbReference type="EMBL" id="EDS14293.1"/>
    </source>
</evidence>
<name>B0NVA0_BACSE</name>
<reference evidence="1 2" key="1">
    <citation type="submission" date="2007-11" db="EMBL/GenBank/DDBJ databases">
        <title>Draft genome sequence of Bacteroides stercoris(ATCC 43183).</title>
        <authorList>
            <person name="Sudarsanam P."/>
            <person name="Ley R."/>
            <person name="Guruge J."/>
            <person name="Turnbaugh P.J."/>
            <person name="Mahowald M."/>
            <person name="Liep D."/>
            <person name="Gordon J."/>
        </authorList>
    </citation>
    <scope>NUCLEOTIDE SEQUENCE [LARGE SCALE GENOMIC DNA]</scope>
    <source>
        <strain evidence="1 2">ATCC 43183</strain>
    </source>
</reference>
<dbReference type="EMBL" id="ABFZ02000022">
    <property type="protein sequence ID" value="EDS14293.1"/>
    <property type="molecule type" value="Genomic_DNA"/>
</dbReference>
<dbReference type="HOGENOM" id="CLU_3285255_0_0_10"/>
<reference evidence="1 2" key="2">
    <citation type="submission" date="2007-11" db="EMBL/GenBank/DDBJ databases">
        <authorList>
            <person name="Fulton L."/>
            <person name="Clifton S."/>
            <person name="Fulton B."/>
            <person name="Xu J."/>
            <person name="Minx P."/>
            <person name="Pepin K.H."/>
            <person name="Johnson M."/>
            <person name="Thiruvilangam P."/>
            <person name="Bhonagiri V."/>
            <person name="Nash W.E."/>
            <person name="Mardis E.R."/>
            <person name="Wilson R.K."/>
        </authorList>
    </citation>
    <scope>NUCLEOTIDE SEQUENCE [LARGE SCALE GENOMIC DNA]</scope>
    <source>
        <strain evidence="1 2">ATCC 43183</strain>
    </source>
</reference>
<gene>
    <name evidence="1" type="ORF">BACSTE_03439</name>
</gene>